<dbReference type="PROSITE" id="PS50096">
    <property type="entry name" value="IQ"/>
    <property type="match status" value="2"/>
</dbReference>
<dbReference type="EMBL" id="JBBPBM010000012">
    <property type="protein sequence ID" value="KAK8563186.1"/>
    <property type="molecule type" value="Genomic_DNA"/>
</dbReference>
<name>A0ABR2EMG5_9ROSI</name>
<dbReference type="SMART" id="SM00015">
    <property type="entry name" value="IQ"/>
    <property type="match status" value="2"/>
</dbReference>
<keyword evidence="6" id="KW-1185">Reference proteome</keyword>
<reference evidence="5 6" key="1">
    <citation type="journal article" date="2024" name="G3 (Bethesda)">
        <title>Genome assembly of Hibiscus sabdariffa L. provides insights into metabolisms of medicinal natural products.</title>
        <authorList>
            <person name="Kim T."/>
        </authorList>
    </citation>
    <scope>NUCLEOTIDE SEQUENCE [LARGE SCALE GENOMIC DNA]</scope>
    <source>
        <strain evidence="5">TK-2024</strain>
        <tissue evidence="5">Old leaves</tissue>
    </source>
</reference>
<comment type="caution">
    <text evidence="5">The sequence shown here is derived from an EMBL/GenBank/DDBJ whole genome shotgun (WGS) entry which is preliminary data.</text>
</comment>
<dbReference type="Proteomes" id="UP001472677">
    <property type="component" value="Unassembled WGS sequence"/>
</dbReference>
<feature type="compositionally biased region" description="Basic and acidic residues" evidence="4">
    <location>
        <begin position="235"/>
        <end position="246"/>
    </location>
</feature>
<dbReference type="InterPro" id="IPR027417">
    <property type="entry name" value="P-loop_NTPase"/>
</dbReference>
<dbReference type="InterPro" id="IPR000048">
    <property type="entry name" value="IQ_motif_EF-hand-BS"/>
</dbReference>
<evidence type="ECO:0000256" key="3">
    <source>
        <dbReference type="ARBA" id="ARBA00045534"/>
    </source>
</evidence>
<protein>
    <submittedName>
        <fullName evidence="5">Uncharacterized protein</fullName>
    </submittedName>
</protein>
<comment type="similarity">
    <text evidence="2">Belongs to the IQD family.</text>
</comment>
<dbReference type="Gene3D" id="1.20.5.190">
    <property type="match status" value="1"/>
</dbReference>
<evidence type="ECO:0000256" key="1">
    <source>
        <dbReference type="ARBA" id="ARBA00022860"/>
    </source>
</evidence>
<gene>
    <name evidence="5" type="ORF">V6N12_011241</name>
</gene>
<dbReference type="CDD" id="cd23767">
    <property type="entry name" value="IQCD"/>
    <property type="match status" value="1"/>
</dbReference>
<evidence type="ECO:0000256" key="4">
    <source>
        <dbReference type="SAM" id="MobiDB-lite"/>
    </source>
</evidence>
<evidence type="ECO:0000256" key="2">
    <source>
        <dbReference type="ARBA" id="ARBA00024341"/>
    </source>
</evidence>
<accession>A0ABR2EMG5</accession>
<comment type="function">
    <text evidence="3">May be involved in cooperative interactions with calmodulins or calmodulin-like proteins. Recruits calmodulin proteins to microtubules, thus being a potential scaffold in cellular signaling and trafficking. May associate with nucleic acids and regulate gene expression at the transcriptional or post-transcriptional level.</text>
</comment>
<dbReference type="PANTHER" id="PTHR32295:SF11">
    <property type="entry name" value="PROTEIN IQ-DOMAIN 22"/>
    <property type="match status" value="1"/>
</dbReference>
<feature type="region of interest" description="Disordered" evidence="4">
    <location>
        <begin position="212"/>
        <end position="252"/>
    </location>
</feature>
<evidence type="ECO:0000313" key="5">
    <source>
        <dbReference type="EMBL" id="KAK8563186.1"/>
    </source>
</evidence>
<organism evidence="5 6">
    <name type="scientific">Hibiscus sabdariffa</name>
    <name type="common">roselle</name>
    <dbReference type="NCBI Taxonomy" id="183260"/>
    <lineage>
        <taxon>Eukaryota</taxon>
        <taxon>Viridiplantae</taxon>
        <taxon>Streptophyta</taxon>
        <taxon>Embryophyta</taxon>
        <taxon>Tracheophyta</taxon>
        <taxon>Spermatophyta</taxon>
        <taxon>Magnoliopsida</taxon>
        <taxon>eudicotyledons</taxon>
        <taxon>Gunneridae</taxon>
        <taxon>Pentapetalae</taxon>
        <taxon>rosids</taxon>
        <taxon>malvids</taxon>
        <taxon>Malvales</taxon>
        <taxon>Malvaceae</taxon>
        <taxon>Malvoideae</taxon>
        <taxon>Hibiscus</taxon>
    </lineage>
</organism>
<proteinExistence type="inferred from homology"/>
<keyword evidence="1" id="KW-0112">Calmodulin-binding</keyword>
<evidence type="ECO:0000313" key="6">
    <source>
        <dbReference type="Proteomes" id="UP001472677"/>
    </source>
</evidence>
<dbReference type="Pfam" id="PF00612">
    <property type="entry name" value="IQ"/>
    <property type="match status" value="2"/>
</dbReference>
<dbReference type="SUPFAM" id="SSF52540">
    <property type="entry name" value="P-loop containing nucleoside triphosphate hydrolases"/>
    <property type="match status" value="1"/>
</dbReference>
<dbReference type="PANTHER" id="PTHR32295">
    <property type="entry name" value="IQ-DOMAIN 5-RELATED"/>
    <property type="match status" value="1"/>
</dbReference>
<sequence length="252" mass="28253">MELKELKIVGKASRWLRAVFCLKPPSSKPPHKDRRRWISLKPYRKNHSSAKSSSSSNCCVMPLPSSSSVKAPALTAQVNHHQQQKGSGVEVVDPNKQTIASVVKEPALTAQAAAKVVKLTSSSVSSAPEPVHNFSRCPSLQDIAAVIIQSAYRGHLARRAFRALKGVVKFQALVRGHIERKRAAEWLRRMEILVRAQIRARDERFRFTLSAHSDSSNHSSHLYRRVSRNGSMPSRTRDINPRDSHQTHPINR</sequence>